<feature type="signal peptide" evidence="3">
    <location>
        <begin position="1"/>
        <end position="45"/>
    </location>
</feature>
<feature type="domain" description="Zinc transporter ZIP4 N-terminal" evidence="4">
    <location>
        <begin position="78"/>
        <end position="251"/>
    </location>
</feature>
<dbReference type="PANTHER" id="PTHR12191">
    <property type="entry name" value="SOLUTE CARRIER FAMILY 39"/>
    <property type="match status" value="1"/>
</dbReference>
<dbReference type="GO" id="GO:0140410">
    <property type="term" value="F:monoatomic cation:bicarbonate symporter activity"/>
    <property type="evidence" value="ECO:0007669"/>
    <property type="project" value="TreeGrafter"/>
</dbReference>
<feature type="domain" description="Zinc transporter ZIP4/12 EF-hand" evidence="5">
    <location>
        <begin position="259"/>
        <end position="374"/>
    </location>
</feature>
<comment type="catalytic activity">
    <reaction evidence="1">
        <text>Zn(2+)(in) = Zn(2+)(out)</text>
        <dbReference type="Rhea" id="RHEA:29351"/>
        <dbReference type="ChEBI" id="CHEBI:29105"/>
    </reaction>
</comment>
<dbReference type="GO" id="GO:0030003">
    <property type="term" value="P:intracellular monoatomic cation homeostasis"/>
    <property type="evidence" value="ECO:0007669"/>
    <property type="project" value="TreeGrafter"/>
</dbReference>
<dbReference type="GO" id="GO:0005385">
    <property type="term" value="F:zinc ion transmembrane transporter activity"/>
    <property type="evidence" value="ECO:0007669"/>
    <property type="project" value="TreeGrafter"/>
</dbReference>
<accession>A0A4W6CAL9</accession>
<feature type="region of interest" description="Disordered" evidence="2">
    <location>
        <begin position="299"/>
        <end position="318"/>
    </location>
</feature>
<dbReference type="InterPro" id="IPR050799">
    <property type="entry name" value="ZIP_Transporter"/>
</dbReference>
<evidence type="ECO:0000259" key="4">
    <source>
        <dbReference type="Pfam" id="PF18292"/>
    </source>
</evidence>
<name>A0A4W6CAL9_LATCA</name>
<reference evidence="6" key="2">
    <citation type="submission" date="2025-08" db="UniProtKB">
        <authorList>
            <consortium name="Ensembl"/>
        </authorList>
    </citation>
    <scope>IDENTIFICATION</scope>
</reference>
<sequence>MPLASPGRSRVSDSPGRNMHFRNSAPLLLLLLPFCLLGKVLEVRGQEWGYLQEALKALGLPPGLDDQPQLQKNKTDVLITTLLQAVHCAEQTGTSQDICDKCLTPDVALSVLEDDGKSYLTEEDYQRISTVLLYYIINLQDLCVSSPASSSSLSSSSSSSGNYQFYLLALTNLHPAEDNQVLSLSETESILQLINQHYNPSNQETSSDLQCIDATHLLEDVDIKENPGAGESSVPRVAAAIISHILQGHCFRQRNLPSPAFFTDYIFQSLNRTSNLQIIDLEELLHQLGVGREGATLSHDRKRRSIRGSSQRGVGHQVEGCNHENGGTSRDWAQVCFSANQLVDIFALDPHLPISKEHFRQICPAIIQQLLGNACESAEQKTRGSQPTALEKYGYSTGRCPAHHGGLHVRHLPDLLQLLPGNLHTHPAAVCGPGSGNALRRRSPAPHTTDSGPPRWHSQS</sequence>
<feature type="chain" id="PRO_5021454864" evidence="3">
    <location>
        <begin position="46"/>
        <end position="460"/>
    </location>
</feature>
<reference evidence="6" key="3">
    <citation type="submission" date="2025-09" db="UniProtKB">
        <authorList>
            <consortium name="Ensembl"/>
        </authorList>
    </citation>
    <scope>IDENTIFICATION</scope>
</reference>
<dbReference type="InterPro" id="IPR049406">
    <property type="entry name" value="ZIP4_12_EF-hand"/>
</dbReference>
<evidence type="ECO:0000259" key="5">
    <source>
        <dbReference type="Pfam" id="PF21116"/>
    </source>
</evidence>
<protein>
    <submittedName>
        <fullName evidence="6">Uncharacterized protein</fullName>
    </submittedName>
</protein>
<dbReference type="Pfam" id="PF18292">
    <property type="entry name" value="ZIP4_domain"/>
    <property type="match status" value="1"/>
</dbReference>
<feature type="region of interest" description="Disordered" evidence="2">
    <location>
        <begin position="429"/>
        <end position="460"/>
    </location>
</feature>
<evidence type="ECO:0000256" key="1">
    <source>
        <dbReference type="ARBA" id="ARBA00034634"/>
    </source>
</evidence>
<keyword evidence="7" id="KW-1185">Reference proteome</keyword>
<dbReference type="GO" id="GO:0005886">
    <property type="term" value="C:plasma membrane"/>
    <property type="evidence" value="ECO:0007669"/>
    <property type="project" value="TreeGrafter"/>
</dbReference>
<feature type="compositionally biased region" description="Polar residues" evidence="2">
    <location>
        <begin position="446"/>
        <end position="460"/>
    </location>
</feature>
<dbReference type="GO" id="GO:0071578">
    <property type="term" value="P:zinc ion import across plasma membrane"/>
    <property type="evidence" value="ECO:0007669"/>
    <property type="project" value="TreeGrafter"/>
</dbReference>
<dbReference type="AlphaFoldDB" id="A0A4W6CAL9"/>
<dbReference type="STRING" id="8187.ENSLCAP00010010618"/>
<evidence type="ECO:0000313" key="7">
    <source>
        <dbReference type="Proteomes" id="UP000314980"/>
    </source>
</evidence>
<dbReference type="Pfam" id="PF21116">
    <property type="entry name" value="EF-hand_Zip"/>
    <property type="match status" value="1"/>
</dbReference>
<evidence type="ECO:0000313" key="6">
    <source>
        <dbReference type="Ensembl" id="ENSLCAP00010010618.1"/>
    </source>
</evidence>
<reference evidence="7" key="1">
    <citation type="submission" date="2015-09" db="EMBL/GenBank/DDBJ databases">
        <authorList>
            <person name="Sai Rama Sridatta P."/>
        </authorList>
    </citation>
    <scope>NUCLEOTIDE SEQUENCE [LARGE SCALE GENOMIC DNA]</scope>
</reference>
<keyword evidence="3" id="KW-0732">Signal</keyword>
<dbReference type="Ensembl" id="ENSLCAT00010010850.1">
    <property type="protein sequence ID" value="ENSLCAP00010010618.1"/>
    <property type="gene ID" value="ENSLCAG00010005066.1"/>
</dbReference>
<evidence type="ECO:0000256" key="3">
    <source>
        <dbReference type="SAM" id="SignalP"/>
    </source>
</evidence>
<dbReference type="InParanoid" id="A0A4W6CAL9"/>
<dbReference type="GeneTree" id="ENSGT00940000157914"/>
<organism evidence="6 7">
    <name type="scientific">Lates calcarifer</name>
    <name type="common">Barramundi</name>
    <name type="synonym">Holocentrus calcarifer</name>
    <dbReference type="NCBI Taxonomy" id="8187"/>
    <lineage>
        <taxon>Eukaryota</taxon>
        <taxon>Metazoa</taxon>
        <taxon>Chordata</taxon>
        <taxon>Craniata</taxon>
        <taxon>Vertebrata</taxon>
        <taxon>Euteleostomi</taxon>
        <taxon>Actinopterygii</taxon>
        <taxon>Neopterygii</taxon>
        <taxon>Teleostei</taxon>
        <taxon>Neoteleostei</taxon>
        <taxon>Acanthomorphata</taxon>
        <taxon>Carangaria</taxon>
        <taxon>Carangaria incertae sedis</taxon>
        <taxon>Centropomidae</taxon>
        <taxon>Lates</taxon>
    </lineage>
</organism>
<dbReference type="PANTHER" id="PTHR12191:SF4">
    <property type="entry name" value="ZINC TRANSPORTER ZIP12"/>
    <property type="match status" value="1"/>
</dbReference>
<dbReference type="InterPro" id="IPR041137">
    <property type="entry name" value="ZIP4_N"/>
</dbReference>
<proteinExistence type="predicted"/>
<dbReference type="Proteomes" id="UP000314980">
    <property type="component" value="Unassembled WGS sequence"/>
</dbReference>
<evidence type="ECO:0000256" key="2">
    <source>
        <dbReference type="SAM" id="MobiDB-lite"/>
    </source>
</evidence>